<dbReference type="SUPFAM" id="SSF52343">
    <property type="entry name" value="Ferredoxin reductase-like, C-terminal NADP-linked domain"/>
    <property type="match status" value="1"/>
</dbReference>
<dbReference type="InterPro" id="IPR001709">
    <property type="entry name" value="Flavoprot_Pyr_Nucl_cyt_Rdtase"/>
</dbReference>
<proteinExistence type="inferred from homology"/>
<dbReference type="Gene3D" id="3.40.50.360">
    <property type="match status" value="1"/>
</dbReference>
<dbReference type="InterPro" id="IPR017927">
    <property type="entry name" value="FAD-bd_FR_type"/>
</dbReference>
<comment type="catalytic activity">
    <reaction evidence="9">
        <text>2 oxidized [2Fe-2S]-[protein] + NADPH = 2 reduced [2Fe-2S]-[protein] + NADP(+) + H(+)</text>
        <dbReference type="Rhea" id="RHEA:67716"/>
        <dbReference type="Rhea" id="RHEA-COMP:17327"/>
        <dbReference type="Rhea" id="RHEA-COMP:17328"/>
        <dbReference type="ChEBI" id="CHEBI:15378"/>
        <dbReference type="ChEBI" id="CHEBI:33737"/>
        <dbReference type="ChEBI" id="CHEBI:33738"/>
        <dbReference type="ChEBI" id="CHEBI:57783"/>
        <dbReference type="ChEBI" id="CHEBI:58349"/>
    </reaction>
</comment>
<keyword evidence="3 9" id="KW-0963">Cytoplasm</keyword>
<dbReference type="EC" id="1.18.1.-" evidence="9"/>
<evidence type="ECO:0000256" key="5">
    <source>
        <dbReference type="ARBA" id="ARBA00022643"/>
    </source>
</evidence>
<dbReference type="GO" id="GO:0005829">
    <property type="term" value="C:cytosol"/>
    <property type="evidence" value="ECO:0007669"/>
    <property type="project" value="TreeGrafter"/>
</dbReference>
<evidence type="ECO:0000256" key="10">
    <source>
        <dbReference type="SAM" id="MobiDB-lite"/>
    </source>
</evidence>
<feature type="binding site" evidence="9">
    <location>
        <begin position="112"/>
        <end position="121"/>
    </location>
    <ligand>
        <name>FMN</name>
        <dbReference type="ChEBI" id="CHEBI:58210"/>
    </ligand>
</feature>
<feature type="binding site" evidence="9">
    <location>
        <begin position="74"/>
        <end position="77"/>
    </location>
    <ligand>
        <name>FMN</name>
        <dbReference type="ChEBI" id="CHEBI:58210"/>
    </ligand>
</feature>
<dbReference type="AlphaFoldDB" id="A0A6A6H4A2"/>
<dbReference type="SUPFAM" id="SSF52218">
    <property type="entry name" value="Flavoproteins"/>
    <property type="match status" value="1"/>
</dbReference>
<evidence type="ECO:0000256" key="7">
    <source>
        <dbReference type="ARBA" id="ARBA00022857"/>
    </source>
</evidence>
<dbReference type="Gene3D" id="3.40.50.80">
    <property type="entry name" value="Nucleotide-binding domain of ferredoxin-NADP reductase (FNR) module"/>
    <property type="match status" value="1"/>
</dbReference>
<dbReference type="InterPro" id="IPR001094">
    <property type="entry name" value="Flavdoxin-like"/>
</dbReference>
<dbReference type="PANTHER" id="PTHR19384">
    <property type="entry name" value="NITRIC OXIDE SYNTHASE-RELATED"/>
    <property type="match status" value="1"/>
</dbReference>
<comment type="cofactor">
    <cofactor evidence="1 9">
        <name>FMN</name>
        <dbReference type="ChEBI" id="CHEBI:58210"/>
    </cofactor>
</comment>
<dbReference type="InterPro" id="IPR023173">
    <property type="entry name" value="NADPH_Cyt_P450_Rdtase_alpha"/>
</dbReference>
<feature type="binding site" evidence="9">
    <location>
        <position position="636"/>
    </location>
    <ligand>
        <name>FAD</name>
        <dbReference type="ChEBI" id="CHEBI:57692"/>
    </ligand>
</feature>
<dbReference type="Proteomes" id="UP000800092">
    <property type="component" value="Unassembled WGS sequence"/>
</dbReference>
<accession>A0A6A6H4A2</accession>
<evidence type="ECO:0000256" key="8">
    <source>
        <dbReference type="ARBA" id="ARBA00023002"/>
    </source>
</evidence>
<dbReference type="Gene3D" id="1.20.990.10">
    <property type="entry name" value="NADPH-cytochrome p450 Reductase, Chain A, domain 3"/>
    <property type="match status" value="1"/>
</dbReference>
<protein>
    <recommendedName>
        <fullName evidence="9">NADPH-dependent diflavin oxidoreductase 1</fullName>
        <ecNumber evidence="9">1.18.1.-</ecNumber>
    </recommendedName>
    <alternativeName>
        <fullName evidence="9">NADPH-dependent FMN and FAD-containing oxidoreductase</fullName>
    </alternativeName>
</protein>
<dbReference type="Pfam" id="PF00258">
    <property type="entry name" value="Flavodoxin_1"/>
    <property type="match status" value="1"/>
</dbReference>
<keyword evidence="4 9" id="KW-0285">Flavoprotein</keyword>
<organism evidence="13 14">
    <name type="scientific">Viridothelium virens</name>
    <name type="common">Speckled blister lichen</name>
    <name type="synonym">Trypethelium virens</name>
    <dbReference type="NCBI Taxonomy" id="1048519"/>
    <lineage>
        <taxon>Eukaryota</taxon>
        <taxon>Fungi</taxon>
        <taxon>Dikarya</taxon>
        <taxon>Ascomycota</taxon>
        <taxon>Pezizomycotina</taxon>
        <taxon>Dothideomycetes</taxon>
        <taxon>Dothideomycetes incertae sedis</taxon>
        <taxon>Trypetheliales</taxon>
        <taxon>Trypetheliaceae</taxon>
        <taxon>Viridothelium</taxon>
    </lineage>
</organism>
<feature type="binding site" evidence="9">
    <location>
        <position position="382"/>
    </location>
    <ligand>
        <name>FAD</name>
        <dbReference type="ChEBI" id="CHEBI:57692"/>
    </ligand>
</feature>
<dbReference type="GO" id="GO:0016651">
    <property type="term" value="F:oxidoreductase activity, acting on NAD(P)H"/>
    <property type="evidence" value="ECO:0007669"/>
    <property type="project" value="UniProtKB-UniRule"/>
</dbReference>
<dbReference type="GO" id="GO:0005739">
    <property type="term" value="C:mitochondrion"/>
    <property type="evidence" value="ECO:0007669"/>
    <property type="project" value="UniProtKB-SubCell"/>
</dbReference>
<dbReference type="PRINTS" id="PR00371">
    <property type="entry name" value="FPNCR"/>
</dbReference>
<feature type="domain" description="Flavodoxin-like" evidence="11">
    <location>
        <begin position="21"/>
        <end position="165"/>
    </location>
</feature>
<dbReference type="OrthoDB" id="1856718at2759"/>
<evidence type="ECO:0000259" key="12">
    <source>
        <dbReference type="PROSITE" id="PS51384"/>
    </source>
</evidence>
<feature type="compositionally biased region" description="Basic and acidic residues" evidence="10">
    <location>
        <begin position="208"/>
        <end position="217"/>
    </location>
</feature>
<dbReference type="InterPro" id="IPR008254">
    <property type="entry name" value="Flavodoxin/NO_synth"/>
</dbReference>
<dbReference type="InterPro" id="IPR029039">
    <property type="entry name" value="Flavoprotein-like_sf"/>
</dbReference>
<dbReference type="InterPro" id="IPR017938">
    <property type="entry name" value="Riboflavin_synthase-like_b-brl"/>
</dbReference>
<dbReference type="PRINTS" id="PR00369">
    <property type="entry name" value="FLAVODOXIN"/>
</dbReference>
<feature type="binding site" evidence="9">
    <location>
        <begin position="27"/>
        <end position="32"/>
    </location>
    <ligand>
        <name>FMN</name>
        <dbReference type="ChEBI" id="CHEBI:58210"/>
    </ligand>
</feature>
<feature type="domain" description="FAD-binding FR-type" evidence="12">
    <location>
        <begin position="228"/>
        <end position="478"/>
    </location>
</feature>
<dbReference type="GO" id="GO:0050660">
    <property type="term" value="F:flavin adenine dinucleotide binding"/>
    <property type="evidence" value="ECO:0007669"/>
    <property type="project" value="UniProtKB-UniRule"/>
</dbReference>
<comment type="cofactor">
    <cofactor evidence="2 9">
        <name>FAD</name>
        <dbReference type="ChEBI" id="CHEBI:57692"/>
    </cofactor>
</comment>
<evidence type="ECO:0000259" key="11">
    <source>
        <dbReference type="PROSITE" id="PS50902"/>
    </source>
</evidence>
<feature type="binding site" evidence="9">
    <location>
        <begin position="555"/>
        <end position="556"/>
    </location>
    <ligand>
        <name>NADP(+)</name>
        <dbReference type="ChEBI" id="CHEBI:58349"/>
    </ligand>
</feature>
<name>A0A6A6H4A2_VIRVR</name>
<gene>
    <name evidence="9" type="primary">TAH18</name>
    <name evidence="13" type="ORF">EV356DRAFT_578152</name>
</gene>
<evidence type="ECO:0000313" key="14">
    <source>
        <dbReference type="Proteomes" id="UP000800092"/>
    </source>
</evidence>
<dbReference type="PANTHER" id="PTHR19384:SF10">
    <property type="entry name" value="NADPH-DEPENDENT DIFLAVIN OXIDOREDUCTASE 1"/>
    <property type="match status" value="1"/>
</dbReference>
<feature type="binding site" evidence="9">
    <location>
        <position position="147"/>
    </location>
    <ligand>
        <name>FMN</name>
        <dbReference type="ChEBI" id="CHEBI:58210"/>
    </ligand>
</feature>
<evidence type="ECO:0000256" key="3">
    <source>
        <dbReference type="ARBA" id="ARBA00022490"/>
    </source>
</evidence>
<dbReference type="HAMAP" id="MF_03178">
    <property type="entry name" value="NDOR1"/>
    <property type="match status" value="1"/>
</dbReference>
<dbReference type="EMBL" id="ML991813">
    <property type="protein sequence ID" value="KAF2232648.1"/>
    <property type="molecule type" value="Genomic_DNA"/>
</dbReference>
<dbReference type="InterPro" id="IPR001433">
    <property type="entry name" value="OxRdtase_FAD/NAD-bd"/>
</dbReference>
<dbReference type="GO" id="GO:0010181">
    <property type="term" value="F:FMN binding"/>
    <property type="evidence" value="ECO:0007669"/>
    <property type="project" value="UniProtKB-UniRule"/>
</dbReference>
<reference evidence="13" key="1">
    <citation type="journal article" date="2020" name="Stud. Mycol.">
        <title>101 Dothideomycetes genomes: a test case for predicting lifestyles and emergence of pathogens.</title>
        <authorList>
            <person name="Haridas S."/>
            <person name="Albert R."/>
            <person name="Binder M."/>
            <person name="Bloem J."/>
            <person name="Labutti K."/>
            <person name="Salamov A."/>
            <person name="Andreopoulos B."/>
            <person name="Baker S."/>
            <person name="Barry K."/>
            <person name="Bills G."/>
            <person name="Bluhm B."/>
            <person name="Cannon C."/>
            <person name="Castanera R."/>
            <person name="Culley D."/>
            <person name="Daum C."/>
            <person name="Ezra D."/>
            <person name="Gonzalez J."/>
            <person name="Henrissat B."/>
            <person name="Kuo A."/>
            <person name="Liang C."/>
            <person name="Lipzen A."/>
            <person name="Lutzoni F."/>
            <person name="Magnuson J."/>
            <person name="Mondo S."/>
            <person name="Nolan M."/>
            <person name="Ohm R."/>
            <person name="Pangilinan J."/>
            <person name="Park H.-J."/>
            <person name="Ramirez L."/>
            <person name="Alfaro M."/>
            <person name="Sun H."/>
            <person name="Tritt A."/>
            <person name="Yoshinaga Y."/>
            <person name="Zwiers L.-H."/>
            <person name="Turgeon B."/>
            <person name="Goodwin S."/>
            <person name="Spatafora J."/>
            <person name="Crous P."/>
            <person name="Grigoriev I."/>
        </authorList>
    </citation>
    <scope>NUCLEOTIDE SEQUENCE</scope>
    <source>
        <strain evidence="13">Tuck. ex Michener</strain>
    </source>
</reference>
<comment type="function">
    <text evidence="9">NADPH-dependent reductase which is a central component of the cytosolic iron-sulfur (Fe-S) protein assembly (CIA) machinery. Transfers electrons from NADPH via its FAD and FMN prosthetic groups to the [2Fe-2S] cluster of DRE2, another key component of the CIA machinery. In turn, this reduced cluster provides electrons for assembly of cytosolic iron-sulfur cluster proteins. Positively controls H(2)O(2)-induced cell death.</text>
</comment>
<keyword evidence="8 9" id="KW-0560">Oxidoreductase</keyword>
<dbReference type="PROSITE" id="PS50902">
    <property type="entry name" value="FLAVODOXIN_LIKE"/>
    <property type="match status" value="1"/>
</dbReference>
<dbReference type="GO" id="GO:0160246">
    <property type="term" value="F:NADPH-iron-sulfur [2Fe-2S] protein oxidoreductase activity"/>
    <property type="evidence" value="ECO:0007669"/>
    <property type="project" value="InterPro"/>
</dbReference>
<dbReference type="InterPro" id="IPR003097">
    <property type="entry name" value="CysJ-like_FAD-binding"/>
</dbReference>
<dbReference type="Pfam" id="PF00175">
    <property type="entry name" value="NAD_binding_1"/>
    <property type="match status" value="1"/>
</dbReference>
<sequence>MVLDGSWMDPCRAGPLPGRTALVCYGSETGNAQEAAEELARIAERLRFSTRICDLNSTPIRDLPKHDFLAVAISTTGQGDLPANARSFWANLRSTRLRPGVLRALRFASFGLGDSSYPKFNFAHRKLYNRLAQLGAQPILAKGEADEQDPEGLENSFLPWAQSFRDALLKLYPLPLGTSPVPEKVFLEPQWFLRQATGVPGITSNGEPEPKSNGADRTELEELPLPMPGSIIARVESNTRVTPETHEQDVRHLVFSFAEHIPYGPGDVLTINPKNFAEDVNEFISLMRWSTVADEPLLFEPSGSLVDKAYQRPVIAAILEEYPKLTLRSLLTNHLDIMSIPRRSFFVMMAHFTNDSDQKERLLEFADPQNLQDLYDYTTRPRRSILEVLQEFHTVKLPWKWAATLLPTIHGRQFSIASGGNLKTLSHGGTRIELLVAVVKYRTVIKRVRQGVCTRYLASLNAGQRLSVTIERGGLHITRAEAEKPVIMIGPGTGVAPMRSLILERDVWAEDQIQGKVAQDILFYGSRNEKADYFFRDEWKRLHDAGRLDVYTAFSRDQRQKIYVQDRIKEEATRVFELLYTRGGLVYVSGSSGNMPKAVRAALAKAIETGGDINPAEAEAYIVQMEQTGRYKQETW</sequence>
<comment type="similarity">
    <text evidence="9">Belongs to the NADPH-dependent diflavin oxidoreductase NDOR1 family.</text>
</comment>
<dbReference type="PROSITE" id="PS51384">
    <property type="entry name" value="FAD_FR"/>
    <property type="match status" value="1"/>
</dbReference>
<keyword evidence="9" id="KW-0496">Mitochondrion</keyword>
<feature type="region of interest" description="Disordered" evidence="10">
    <location>
        <begin position="198"/>
        <end position="217"/>
    </location>
</feature>
<comment type="caution">
    <text evidence="9">Lacks conserved residue(s) required for the propagation of feature annotation.</text>
</comment>
<keyword evidence="7 9" id="KW-0521">NADP</keyword>
<feature type="binding site" evidence="9">
    <location>
        <begin position="561"/>
        <end position="565"/>
    </location>
    <ligand>
        <name>NADP(+)</name>
        <dbReference type="ChEBI" id="CHEBI:58349"/>
    </ligand>
</feature>
<dbReference type="Gene3D" id="2.40.30.10">
    <property type="entry name" value="Translation factors"/>
    <property type="match status" value="1"/>
</dbReference>
<feature type="binding site" evidence="9">
    <location>
        <begin position="451"/>
        <end position="454"/>
    </location>
    <ligand>
        <name>FAD</name>
        <dbReference type="ChEBI" id="CHEBI:57692"/>
    </ligand>
</feature>
<feature type="binding site" evidence="9">
    <location>
        <position position="493"/>
    </location>
    <ligand>
        <name>NADP(+)</name>
        <dbReference type="ChEBI" id="CHEBI:58349"/>
    </ligand>
</feature>
<dbReference type="InterPro" id="IPR039261">
    <property type="entry name" value="FNR_nucleotide-bd"/>
</dbReference>
<comment type="subcellular location">
    <subcellularLocation>
        <location evidence="9">Cytoplasm</location>
    </subcellularLocation>
    <subcellularLocation>
        <location evidence="9">Mitochondrion</location>
    </subcellularLocation>
    <text evidence="9">Relocalizes to mitochondria after H(2)O(2) exposure.</text>
</comment>
<dbReference type="Pfam" id="PF00667">
    <property type="entry name" value="FAD_binding_1"/>
    <property type="match status" value="1"/>
</dbReference>
<keyword evidence="6 9" id="KW-0274">FAD</keyword>
<dbReference type="SUPFAM" id="SSF63380">
    <property type="entry name" value="Riboflavin synthase domain-like"/>
    <property type="match status" value="1"/>
</dbReference>
<dbReference type="FunFam" id="3.40.50.80:FF:000030">
    <property type="entry name" value="NADPH-dependent diflavin oxidoreductase 1"/>
    <property type="match status" value="1"/>
</dbReference>
<evidence type="ECO:0000256" key="6">
    <source>
        <dbReference type="ARBA" id="ARBA00022827"/>
    </source>
</evidence>
<dbReference type="GO" id="GO:0050661">
    <property type="term" value="F:NADP binding"/>
    <property type="evidence" value="ECO:0007669"/>
    <property type="project" value="UniProtKB-UniRule"/>
</dbReference>
<keyword evidence="5 9" id="KW-0288">FMN</keyword>
<comment type="subunit">
    <text evidence="9">Interacts with DRE2; as part of the cytosolic iron-sulfur (Fe-S) protein assembly (CIA) machinery.</text>
</comment>
<dbReference type="FunFam" id="1.20.990.10:FF:000013">
    <property type="entry name" value="NADPH-dependent diflavin oxidoreductase 1"/>
    <property type="match status" value="1"/>
</dbReference>
<evidence type="ECO:0000256" key="9">
    <source>
        <dbReference type="HAMAP-Rule" id="MF_03178"/>
    </source>
</evidence>
<comment type="similarity">
    <text evidence="9">In the C-terminal section; belongs to the flavoprotein pyridine nucleotide cytochrome reductase family.</text>
</comment>
<dbReference type="InterPro" id="IPR028879">
    <property type="entry name" value="NDOR1"/>
</dbReference>
<evidence type="ECO:0000256" key="4">
    <source>
        <dbReference type="ARBA" id="ARBA00022630"/>
    </source>
</evidence>
<dbReference type="GO" id="GO:0016226">
    <property type="term" value="P:iron-sulfur cluster assembly"/>
    <property type="evidence" value="ECO:0007669"/>
    <property type="project" value="UniProtKB-UniRule"/>
</dbReference>
<evidence type="ECO:0000256" key="2">
    <source>
        <dbReference type="ARBA" id="ARBA00001974"/>
    </source>
</evidence>
<comment type="similarity">
    <text evidence="9">In the N-terminal section; belongs to the flavodoxin family.</text>
</comment>
<feature type="binding site" evidence="9">
    <location>
        <begin position="412"/>
        <end position="415"/>
    </location>
    <ligand>
        <name>FAD</name>
        <dbReference type="ChEBI" id="CHEBI:57692"/>
    </ligand>
</feature>
<evidence type="ECO:0000256" key="1">
    <source>
        <dbReference type="ARBA" id="ARBA00001917"/>
    </source>
</evidence>
<evidence type="ECO:0000313" key="13">
    <source>
        <dbReference type="EMBL" id="KAF2232648.1"/>
    </source>
</evidence>
<keyword evidence="14" id="KW-1185">Reference proteome</keyword>